<proteinExistence type="predicted"/>
<dbReference type="AlphaFoldDB" id="D9WND6"/>
<evidence type="ECO:0000256" key="1">
    <source>
        <dbReference type="SAM" id="SignalP"/>
    </source>
</evidence>
<organism evidence="2 3">
    <name type="scientific">Streptomyces himastatinicus ATCC 53653</name>
    <dbReference type="NCBI Taxonomy" id="457427"/>
    <lineage>
        <taxon>Bacteria</taxon>
        <taxon>Bacillati</taxon>
        <taxon>Actinomycetota</taxon>
        <taxon>Actinomycetes</taxon>
        <taxon>Kitasatosporales</taxon>
        <taxon>Streptomycetaceae</taxon>
        <taxon>Streptomyces</taxon>
        <taxon>Streptomyces violaceusniger group</taxon>
    </lineage>
</organism>
<dbReference type="OrthoDB" id="4245273at2"/>
<dbReference type="EMBL" id="GG657754">
    <property type="protein sequence ID" value="EFL23833.1"/>
    <property type="molecule type" value="Genomic_DNA"/>
</dbReference>
<evidence type="ECO:0008006" key="4">
    <source>
        <dbReference type="Google" id="ProtNLM"/>
    </source>
</evidence>
<gene>
    <name evidence="2" type="ORF">SSOG_03547</name>
</gene>
<reference evidence="2 3" key="1">
    <citation type="submission" date="2009-02" db="EMBL/GenBank/DDBJ databases">
        <title>Annotation of Streptomyces hygroscopicus strain ATCC 53653.</title>
        <authorList>
            <consortium name="The Broad Institute Genome Sequencing Platform"/>
            <consortium name="Broad Institute Microbial Sequencing Center"/>
            <person name="Fischbach M."/>
            <person name="Godfrey P."/>
            <person name="Ward D."/>
            <person name="Young S."/>
            <person name="Zeng Q."/>
            <person name="Koehrsen M."/>
            <person name="Alvarado L."/>
            <person name="Berlin A.M."/>
            <person name="Bochicchio J."/>
            <person name="Borenstein D."/>
            <person name="Chapman S.B."/>
            <person name="Chen Z."/>
            <person name="Engels R."/>
            <person name="Freedman E."/>
            <person name="Gellesch M."/>
            <person name="Goldberg J."/>
            <person name="Griggs A."/>
            <person name="Gujja S."/>
            <person name="Heilman E.R."/>
            <person name="Heiman D.I."/>
            <person name="Hepburn T.A."/>
            <person name="Howarth C."/>
            <person name="Jen D."/>
            <person name="Larson L."/>
            <person name="Lewis B."/>
            <person name="Mehta T."/>
            <person name="Park D."/>
            <person name="Pearson M."/>
            <person name="Richards J."/>
            <person name="Roberts A."/>
            <person name="Saif S."/>
            <person name="Shea T.D."/>
            <person name="Shenoy N."/>
            <person name="Sisk P."/>
            <person name="Stolte C."/>
            <person name="Sykes S.N."/>
            <person name="Thomson T."/>
            <person name="Walk T."/>
            <person name="White J."/>
            <person name="Yandava C."/>
            <person name="Straight P."/>
            <person name="Clardy J."/>
            <person name="Hung D."/>
            <person name="Kolter R."/>
            <person name="Mekalanos J."/>
            <person name="Walker S."/>
            <person name="Walsh C.T."/>
            <person name="Wieland-Brown L.C."/>
            <person name="Haas B."/>
            <person name="Nusbaum C."/>
            <person name="Birren B."/>
        </authorList>
    </citation>
    <scope>NUCLEOTIDE SEQUENCE [LARGE SCALE GENOMIC DNA]</scope>
    <source>
        <strain evidence="2 3">ATCC 53653</strain>
    </source>
</reference>
<keyword evidence="3" id="KW-1185">Reference proteome</keyword>
<dbReference type="Proteomes" id="UP000003963">
    <property type="component" value="Unassembled WGS sequence"/>
</dbReference>
<sequence length="119" mass="12231">MSFKAGSAAAAVAAAVATASILMAPAASAADSAGGNSIKPGYVCTSKHTQTTGSAKCSNLARFDQYRAKVTCIDSRGIKAVFYGPWKKGKSGEWSSRKCPGTQGGRVGVYKAGYQVELM</sequence>
<protein>
    <recommendedName>
        <fullName evidence="4">Secreted protein</fullName>
    </recommendedName>
</protein>
<keyword evidence="1" id="KW-0732">Signal</keyword>
<accession>D9WND6</accession>
<evidence type="ECO:0000313" key="2">
    <source>
        <dbReference type="EMBL" id="EFL23833.1"/>
    </source>
</evidence>
<dbReference type="HOGENOM" id="CLU_2156943_0_0_11"/>
<feature type="chain" id="PRO_5003131389" description="Secreted protein" evidence="1">
    <location>
        <begin position="30"/>
        <end position="119"/>
    </location>
</feature>
<evidence type="ECO:0000313" key="3">
    <source>
        <dbReference type="Proteomes" id="UP000003963"/>
    </source>
</evidence>
<name>D9WND6_9ACTN</name>
<feature type="signal peptide" evidence="1">
    <location>
        <begin position="1"/>
        <end position="29"/>
    </location>
</feature>